<keyword evidence="3 6" id="KW-0812">Transmembrane</keyword>
<dbReference type="PANTHER" id="PTHR23511:SF34">
    <property type="entry name" value="SYNAPTIC VESICLE GLYCOPROTEIN 2"/>
    <property type="match status" value="1"/>
</dbReference>
<sequence>MTSDHELRAAPSATARDRTFPEVSARIDRLPSSRWHAARRLLLGSVTFIAGFDQLLIAYALPLMRAEWQLGPGELTACVMSGAIGGLIGGPLIGMLADRFGRTRLVLVTTTLTGLSSLLIALSPGVGVFCALRAIQGIGIGGEIRSAAILMAELAGRGKRGRAVLLYELAFPAGLTFAAVASIALPVIGWRPLYLIGAIPLFLIYPIYRLMPESPRWLAVHGQSERALAVVERIERAVAESTGRPLDPPQFDGTAAPTGRARARDLFSRRYLRRSVTTSVMWFGGFFVNYGLTTWLPTIYLNVYHLSLSQALWYTLITSAAGLCGSFAAAAYVDRIGRKKTLLAGFAIGGALLIPLALIAGSGAVQVLIWSTLSAAFIFAANITMYVYSAEVFPARFRAAASSVVGTWSAVGILLGPVVVSGLLGLGATTAVVFGVLALVGLGTAAIALLCEETAGRPLEEAAG</sequence>
<comment type="caution">
    <text evidence="8">The sequence shown here is derived from an EMBL/GenBank/DDBJ whole genome shotgun (WGS) entry which is preliminary data.</text>
</comment>
<evidence type="ECO:0000256" key="5">
    <source>
        <dbReference type="ARBA" id="ARBA00023136"/>
    </source>
</evidence>
<evidence type="ECO:0000256" key="2">
    <source>
        <dbReference type="ARBA" id="ARBA00022448"/>
    </source>
</evidence>
<keyword evidence="5 6" id="KW-0472">Membrane</keyword>
<evidence type="ECO:0000256" key="4">
    <source>
        <dbReference type="ARBA" id="ARBA00022989"/>
    </source>
</evidence>
<accession>A0ABX0CB48</accession>
<gene>
    <name evidence="8" type="ORF">G3I59_42965</name>
</gene>
<dbReference type="SUPFAM" id="SSF103473">
    <property type="entry name" value="MFS general substrate transporter"/>
    <property type="match status" value="1"/>
</dbReference>
<comment type="subcellular location">
    <subcellularLocation>
        <location evidence="1">Cell membrane</location>
        <topology evidence="1">Multi-pass membrane protein</topology>
    </subcellularLocation>
</comment>
<feature type="transmembrane region" description="Helical" evidence="6">
    <location>
        <begin position="191"/>
        <end position="208"/>
    </location>
</feature>
<evidence type="ECO:0000256" key="6">
    <source>
        <dbReference type="SAM" id="Phobius"/>
    </source>
</evidence>
<dbReference type="InterPro" id="IPR036259">
    <property type="entry name" value="MFS_trans_sf"/>
</dbReference>
<keyword evidence="9" id="KW-1185">Reference proteome</keyword>
<feature type="transmembrane region" description="Helical" evidence="6">
    <location>
        <begin position="426"/>
        <end position="451"/>
    </location>
</feature>
<dbReference type="CDD" id="cd17316">
    <property type="entry name" value="MFS_SV2_like"/>
    <property type="match status" value="1"/>
</dbReference>
<keyword evidence="4 6" id="KW-1133">Transmembrane helix</keyword>
<feature type="transmembrane region" description="Helical" evidence="6">
    <location>
        <begin position="73"/>
        <end position="93"/>
    </location>
</feature>
<feature type="transmembrane region" description="Helical" evidence="6">
    <location>
        <begin position="342"/>
        <end position="361"/>
    </location>
</feature>
<dbReference type="Proteomes" id="UP000470404">
    <property type="component" value="Unassembled WGS sequence"/>
</dbReference>
<feature type="transmembrane region" description="Helical" evidence="6">
    <location>
        <begin position="164"/>
        <end position="185"/>
    </location>
</feature>
<evidence type="ECO:0000259" key="7">
    <source>
        <dbReference type="PROSITE" id="PS50850"/>
    </source>
</evidence>
<feature type="domain" description="Major facilitator superfamily (MFS) profile" evidence="7">
    <location>
        <begin position="39"/>
        <end position="455"/>
    </location>
</feature>
<feature type="transmembrane region" description="Helical" evidence="6">
    <location>
        <begin position="271"/>
        <end position="292"/>
    </location>
</feature>
<feature type="transmembrane region" description="Helical" evidence="6">
    <location>
        <begin position="312"/>
        <end position="333"/>
    </location>
</feature>
<protein>
    <submittedName>
        <fullName evidence="8">MFS transporter</fullName>
    </submittedName>
</protein>
<evidence type="ECO:0000313" key="8">
    <source>
        <dbReference type="EMBL" id="NEC62188.1"/>
    </source>
</evidence>
<dbReference type="PROSITE" id="PS00217">
    <property type="entry name" value="SUGAR_TRANSPORT_2"/>
    <property type="match status" value="1"/>
</dbReference>
<dbReference type="Gene3D" id="1.20.1250.20">
    <property type="entry name" value="MFS general substrate transporter like domains"/>
    <property type="match status" value="1"/>
</dbReference>
<proteinExistence type="predicted"/>
<dbReference type="InterPro" id="IPR020846">
    <property type="entry name" value="MFS_dom"/>
</dbReference>
<dbReference type="InterPro" id="IPR011701">
    <property type="entry name" value="MFS"/>
</dbReference>
<dbReference type="PROSITE" id="PS00216">
    <property type="entry name" value="SUGAR_TRANSPORT_1"/>
    <property type="match status" value="1"/>
</dbReference>
<dbReference type="EMBL" id="JAAGNC010000207">
    <property type="protein sequence ID" value="NEC62188.1"/>
    <property type="molecule type" value="Genomic_DNA"/>
</dbReference>
<feature type="transmembrane region" description="Helical" evidence="6">
    <location>
        <begin position="105"/>
        <end position="122"/>
    </location>
</feature>
<keyword evidence="2" id="KW-0813">Transport</keyword>
<feature type="transmembrane region" description="Helical" evidence="6">
    <location>
        <begin position="367"/>
        <end position="388"/>
    </location>
</feature>
<evidence type="ECO:0000256" key="1">
    <source>
        <dbReference type="ARBA" id="ARBA00004651"/>
    </source>
</evidence>
<name>A0ABX0CB48_9PSEU</name>
<feature type="transmembrane region" description="Helical" evidence="6">
    <location>
        <begin position="400"/>
        <end position="420"/>
    </location>
</feature>
<evidence type="ECO:0000256" key="3">
    <source>
        <dbReference type="ARBA" id="ARBA00022692"/>
    </source>
</evidence>
<feature type="transmembrane region" description="Helical" evidence="6">
    <location>
        <begin position="41"/>
        <end position="61"/>
    </location>
</feature>
<organism evidence="8 9">
    <name type="scientific">Amycolatopsis rubida</name>
    <dbReference type="NCBI Taxonomy" id="112413"/>
    <lineage>
        <taxon>Bacteria</taxon>
        <taxon>Bacillati</taxon>
        <taxon>Actinomycetota</taxon>
        <taxon>Actinomycetes</taxon>
        <taxon>Pseudonocardiales</taxon>
        <taxon>Pseudonocardiaceae</taxon>
        <taxon>Amycolatopsis</taxon>
    </lineage>
</organism>
<dbReference type="RefSeq" id="WP_067583814.1">
    <property type="nucleotide sequence ID" value="NZ_JAAGNC010000207.1"/>
</dbReference>
<dbReference type="InterPro" id="IPR005829">
    <property type="entry name" value="Sugar_transporter_CS"/>
</dbReference>
<dbReference type="PROSITE" id="PS50850">
    <property type="entry name" value="MFS"/>
    <property type="match status" value="1"/>
</dbReference>
<evidence type="ECO:0000313" key="9">
    <source>
        <dbReference type="Proteomes" id="UP000470404"/>
    </source>
</evidence>
<dbReference type="Pfam" id="PF07690">
    <property type="entry name" value="MFS_1"/>
    <property type="match status" value="1"/>
</dbReference>
<dbReference type="PANTHER" id="PTHR23511">
    <property type="entry name" value="SYNAPTIC VESICLE GLYCOPROTEIN 2"/>
    <property type="match status" value="1"/>
</dbReference>
<reference evidence="8 9" key="1">
    <citation type="submission" date="2020-01" db="EMBL/GenBank/DDBJ databases">
        <title>Insect and environment-associated Actinomycetes.</title>
        <authorList>
            <person name="Currrie C."/>
            <person name="Chevrette M."/>
            <person name="Carlson C."/>
            <person name="Stubbendieck R."/>
            <person name="Wendt-Pienkowski E."/>
        </authorList>
    </citation>
    <scope>NUCLEOTIDE SEQUENCE [LARGE SCALE GENOMIC DNA]</scope>
    <source>
        <strain evidence="8 9">SID8386</strain>
    </source>
</reference>